<comment type="caution">
    <text evidence="6">The sequence shown here is derived from an EMBL/GenBank/DDBJ whole genome shotgun (WGS) entry which is preliminary data.</text>
</comment>
<dbReference type="CDD" id="cd16914">
    <property type="entry name" value="EcfT"/>
    <property type="match status" value="1"/>
</dbReference>
<organism evidence="6 7">
    <name type="scientific">Dictyobacter arantiisoli</name>
    <dbReference type="NCBI Taxonomy" id="2014874"/>
    <lineage>
        <taxon>Bacteria</taxon>
        <taxon>Bacillati</taxon>
        <taxon>Chloroflexota</taxon>
        <taxon>Ktedonobacteria</taxon>
        <taxon>Ktedonobacterales</taxon>
        <taxon>Dictyobacteraceae</taxon>
        <taxon>Dictyobacter</taxon>
    </lineage>
</organism>
<keyword evidence="7" id="KW-1185">Reference proteome</keyword>
<evidence type="ECO:0000256" key="5">
    <source>
        <dbReference type="SAM" id="Phobius"/>
    </source>
</evidence>
<keyword evidence="4 5" id="KW-0472">Membrane</keyword>
<dbReference type="InterPro" id="IPR003339">
    <property type="entry name" value="ABC/ECF_trnsptr_transmembrane"/>
</dbReference>
<proteinExistence type="predicted"/>
<dbReference type="PANTHER" id="PTHR33514">
    <property type="entry name" value="PROTEIN ABCI12, CHLOROPLASTIC"/>
    <property type="match status" value="1"/>
</dbReference>
<feature type="transmembrane region" description="Helical" evidence="5">
    <location>
        <begin position="187"/>
        <end position="207"/>
    </location>
</feature>
<dbReference type="Pfam" id="PF02361">
    <property type="entry name" value="CbiQ"/>
    <property type="match status" value="1"/>
</dbReference>
<sequence length="343" mass="38387">MLTNMSPGIFYPGTGPLHRLQARTKLLMIGLAVVVMLIANQHQWHFAPYIVAVTWVLGSIFGAGIGLRELWRRLSFLLMLVFSSLLFTFLGGSSSSPAVWTLGPWLLRNVTISHIALFLAIGCGILALACLLPPLAKRYRSRFFFRLLRSILILVTCGALLLFGWTMGLPPQHTVPLGPIIITRQRIWILVVSFVIFMALYTFSTLLTMTTNPVALIEGLTILLSPLRRLKLPVDDFALMALLGLRFIPTLLDEVEQLQKAQAARGADLLHGTWRERLQSFSSFFTALIQGTLRRAADLATALESRGYRSSGQRTLLYEKPLRRLDYLILIIFGLSMLGSLFF</sequence>
<protein>
    <recommendedName>
        <fullName evidence="8">Energy-coupling factor transporter transmembrane protein EcfT</fullName>
    </recommendedName>
</protein>
<evidence type="ECO:0000256" key="4">
    <source>
        <dbReference type="ARBA" id="ARBA00023136"/>
    </source>
</evidence>
<evidence type="ECO:0008006" key="8">
    <source>
        <dbReference type="Google" id="ProtNLM"/>
    </source>
</evidence>
<evidence type="ECO:0000313" key="7">
    <source>
        <dbReference type="Proteomes" id="UP000322530"/>
    </source>
</evidence>
<keyword evidence="2 5" id="KW-0812">Transmembrane</keyword>
<gene>
    <name evidence="6" type="ORF">KDI_52460</name>
</gene>
<dbReference type="RefSeq" id="WP_149404495.1">
    <property type="nucleotide sequence ID" value="NZ_BIXY01000133.1"/>
</dbReference>
<feature type="transmembrane region" description="Helical" evidence="5">
    <location>
        <begin position="112"/>
        <end position="135"/>
    </location>
</feature>
<feature type="transmembrane region" description="Helical" evidence="5">
    <location>
        <begin position="325"/>
        <end position="342"/>
    </location>
</feature>
<comment type="subcellular location">
    <subcellularLocation>
        <location evidence="1">Membrane</location>
        <topology evidence="1">Multi-pass membrane protein</topology>
    </subcellularLocation>
</comment>
<feature type="transmembrane region" description="Helical" evidence="5">
    <location>
        <begin position="74"/>
        <end position="92"/>
    </location>
</feature>
<dbReference type="OrthoDB" id="92887at2"/>
<feature type="transmembrane region" description="Helical" evidence="5">
    <location>
        <begin position="49"/>
        <end position="67"/>
    </location>
</feature>
<feature type="transmembrane region" description="Helical" evidence="5">
    <location>
        <begin position="147"/>
        <end position="167"/>
    </location>
</feature>
<evidence type="ECO:0000313" key="6">
    <source>
        <dbReference type="EMBL" id="GCF11682.1"/>
    </source>
</evidence>
<dbReference type="Proteomes" id="UP000322530">
    <property type="component" value="Unassembled WGS sequence"/>
</dbReference>
<dbReference type="PANTHER" id="PTHR33514:SF13">
    <property type="entry name" value="PROTEIN ABCI12, CHLOROPLASTIC"/>
    <property type="match status" value="1"/>
</dbReference>
<evidence type="ECO:0000256" key="1">
    <source>
        <dbReference type="ARBA" id="ARBA00004141"/>
    </source>
</evidence>
<keyword evidence="3 5" id="KW-1133">Transmembrane helix</keyword>
<name>A0A5A5TK80_9CHLR</name>
<dbReference type="AlphaFoldDB" id="A0A5A5TK80"/>
<dbReference type="EMBL" id="BIXY01000133">
    <property type="protein sequence ID" value="GCF11682.1"/>
    <property type="molecule type" value="Genomic_DNA"/>
</dbReference>
<evidence type="ECO:0000256" key="2">
    <source>
        <dbReference type="ARBA" id="ARBA00022692"/>
    </source>
</evidence>
<dbReference type="GO" id="GO:0005886">
    <property type="term" value="C:plasma membrane"/>
    <property type="evidence" value="ECO:0007669"/>
    <property type="project" value="TreeGrafter"/>
</dbReference>
<reference evidence="6 7" key="1">
    <citation type="submission" date="2019-01" db="EMBL/GenBank/DDBJ databases">
        <title>Draft genome sequence of Dictyobacter sp. Uno17.</title>
        <authorList>
            <person name="Wang C.M."/>
            <person name="Zheng Y."/>
            <person name="Sakai Y."/>
            <person name="Abe K."/>
            <person name="Yokota A."/>
            <person name="Yabe S."/>
        </authorList>
    </citation>
    <scope>NUCLEOTIDE SEQUENCE [LARGE SCALE GENOMIC DNA]</scope>
    <source>
        <strain evidence="6 7">Uno17</strain>
    </source>
</reference>
<accession>A0A5A5TK80</accession>
<evidence type="ECO:0000256" key="3">
    <source>
        <dbReference type="ARBA" id="ARBA00022989"/>
    </source>
</evidence>